<comment type="caution">
    <text evidence="5">The sequence shown here is derived from an EMBL/GenBank/DDBJ whole genome shotgun (WGS) entry which is preliminary data.</text>
</comment>
<dbReference type="Proteomes" id="UP001353858">
    <property type="component" value="Unassembled WGS sequence"/>
</dbReference>
<dbReference type="InterPro" id="IPR001452">
    <property type="entry name" value="SH3_domain"/>
</dbReference>
<feature type="compositionally biased region" description="Polar residues" evidence="3">
    <location>
        <begin position="148"/>
        <end position="162"/>
    </location>
</feature>
<protein>
    <recommendedName>
        <fullName evidence="4">SH3 domain-containing protein</fullName>
    </recommendedName>
</protein>
<feature type="region of interest" description="Disordered" evidence="3">
    <location>
        <begin position="146"/>
        <end position="174"/>
    </location>
</feature>
<proteinExistence type="predicted"/>
<dbReference type="InterPro" id="IPR036028">
    <property type="entry name" value="SH3-like_dom_sf"/>
</dbReference>
<keyword evidence="1 2" id="KW-0728">SH3 domain</keyword>
<dbReference type="SMART" id="SM00326">
    <property type="entry name" value="SH3"/>
    <property type="match status" value="1"/>
</dbReference>
<organism evidence="5 6">
    <name type="scientific">Aquatica leii</name>
    <dbReference type="NCBI Taxonomy" id="1421715"/>
    <lineage>
        <taxon>Eukaryota</taxon>
        <taxon>Metazoa</taxon>
        <taxon>Ecdysozoa</taxon>
        <taxon>Arthropoda</taxon>
        <taxon>Hexapoda</taxon>
        <taxon>Insecta</taxon>
        <taxon>Pterygota</taxon>
        <taxon>Neoptera</taxon>
        <taxon>Endopterygota</taxon>
        <taxon>Coleoptera</taxon>
        <taxon>Polyphaga</taxon>
        <taxon>Elateriformia</taxon>
        <taxon>Elateroidea</taxon>
        <taxon>Lampyridae</taxon>
        <taxon>Luciolinae</taxon>
        <taxon>Aquatica</taxon>
    </lineage>
</organism>
<evidence type="ECO:0000259" key="4">
    <source>
        <dbReference type="PROSITE" id="PS50002"/>
    </source>
</evidence>
<name>A0AAN7P2D9_9COLE</name>
<dbReference type="EMBL" id="JARPUR010000005">
    <property type="protein sequence ID" value="KAK4875052.1"/>
    <property type="molecule type" value="Genomic_DNA"/>
</dbReference>
<evidence type="ECO:0000313" key="6">
    <source>
        <dbReference type="Proteomes" id="UP001353858"/>
    </source>
</evidence>
<reference evidence="6" key="1">
    <citation type="submission" date="2023-01" db="EMBL/GenBank/DDBJ databases">
        <title>Key to firefly adult light organ development and bioluminescence: homeobox transcription factors regulate luciferase expression and transportation to peroxisome.</title>
        <authorList>
            <person name="Fu X."/>
        </authorList>
    </citation>
    <scope>NUCLEOTIDE SEQUENCE [LARGE SCALE GENOMIC DNA]</scope>
</reference>
<evidence type="ECO:0000256" key="2">
    <source>
        <dbReference type="PROSITE-ProRule" id="PRU00192"/>
    </source>
</evidence>
<evidence type="ECO:0000256" key="1">
    <source>
        <dbReference type="ARBA" id="ARBA00022443"/>
    </source>
</evidence>
<dbReference type="PANTHER" id="PTHR13357:SF1">
    <property type="entry name" value="NCK-INTERACTING PROTEIN WITH SH3 DOMAIN"/>
    <property type="match status" value="1"/>
</dbReference>
<dbReference type="SUPFAM" id="SSF50044">
    <property type="entry name" value="SH3-domain"/>
    <property type="match status" value="1"/>
</dbReference>
<dbReference type="PANTHER" id="PTHR13357">
    <property type="entry name" value="SH3 ADAPTER PROTEIN SPIN90 NCK INTERACTING PROTEIN WITH SH3 DOMAIN"/>
    <property type="match status" value="1"/>
</dbReference>
<evidence type="ECO:0000256" key="3">
    <source>
        <dbReference type="SAM" id="MobiDB-lite"/>
    </source>
</evidence>
<feature type="domain" description="SH3" evidence="4">
    <location>
        <begin position="9"/>
        <end position="71"/>
    </location>
</feature>
<dbReference type="SUPFAM" id="SSF48371">
    <property type="entry name" value="ARM repeat"/>
    <property type="match status" value="1"/>
</dbReference>
<dbReference type="AlphaFoldDB" id="A0AAN7P2D9"/>
<gene>
    <name evidence="5" type="ORF">RN001_011474</name>
</gene>
<evidence type="ECO:0000313" key="5">
    <source>
        <dbReference type="EMBL" id="KAK4875052.1"/>
    </source>
</evidence>
<dbReference type="InterPro" id="IPR030125">
    <property type="entry name" value="SPIN90/Ldb17"/>
</dbReference>
<dbReference type="GO" id="GO:0006897">
    <property type="term" value="P:endocytosis"/>
    <property type="evidence" value="ECO:0007669"/>
    <property type="project" value="TreeGrafter"/>
</dbReference>
<dbReference type="PROSITE" id="PS50002">
    <property type="entry name" value="SH3"/>
    <property type="match status" value="1"/>
</dbReference>
<dbReference type="Pfam" id="PF09431">
    <property type="entry name" value="SPIN90_LRD"/>
    <property type="match status" value="1"/>
</dbReference>
<dbReference type="InterPro" id="IPR016024">
    <property type="entry name" value="ARM-type_fold"/>
</dbReference>
<dbReference type="InterPro" id="IPR018556">
    <property type="entry name" value="SPIN90/Ldb17_LRD"/>
</dbReference>
<dbReference type="GO" id="GO:0071933">
    <property type="term" value="F:Arp2/3 complex binding"/>
    <property type="evidence" value="ECO:0007669"/>
    <property type="project" value="TreeGrafter"/>
</dbReference>
<sequence length="609" mass="70197">MSNEMIKLDNLDMLRSMYDFKATYAKALSFKTNEYFILHQTVTKHKNWWEVINEKGEMGFVPSNYVEKITVKAAFYLHFIENCISSLHYNNYTETGEKKDTLLRLKELKRQVEFLPEIKDNCISADETTVLPPLLFRNFEGHLETQKRGVNSSGTSNTSCVSDKSKDSKTVHSQDSLKKSFDSLNDGLKQMDSNTKVSPIITSQSVYELVETVRINTQLSHDMSKIAVETVIQGLHDLLPASAFPYLSTILTHCQTSLVADDVQIDQTHDASRLKIIFNELTSCKEDSQQRSWMLHEDEGVIKEYISELISILSNADASICKHVVSLDQYHVISTLIQYYQMEVRWSIRQLLLQAFGVLCSLDGTVVNIMLNSVLPCELARDMMANPRNISKLNYSSLLLTMIFSMGEPMPITHLDHVGTNFLNFILNSIESPPDTDLEEQIPDLFLNLILSFNLQFVLEKDNILLQTLEKRYTAKTFTEKILLLFNREEDPVRIFDHQPEPPHSLLKLFLDLFSQQSTADLFYTNDVKVLIDIVVRNISDLSPGDKRRQQYLELCRRVMKSTSYGDHLHRKEDILKCFTRIFCEESNQSVQDQKLVRDIMNEVPQFFE</sequence>
<feature type="compositionally biased region" description="Basic and acidic residues" evidence="3">
    <location>
        <begin position="163"/>
        <end position="174"/>
    </location>
</feature>
<dbReference type="Pfam" id="PF14604">
    <property type="entry name" value="SH3_9"/>
    <property type="match status" value="1"/>
</dbReference>
<keyword evidence="6" id="KW-1185">Reference proteome</keyword>
<accession>A0AAN7P2D9</accession>
<dbReference type="Gene3D" id="2.30.30.40">
    <property type="entry name" value="SH3 Domains"/>
    <property type="match status" value="1"/>
</dbReference>